<accession>Q36586</accession>
<dbReference type="SUPFAM" id="SSF56672">
    <property type="entry name" value="DNA/RNA polymerases"/>
    <property type="match status" value="1"/>
</dbReference>
<proteinExistence type="predicted"/>
<organism evidence="4">
    <name type="scientific">Neurospora intermedia</name>
    <dbReference type="NCBI Taxonomy" id="5142"/>
    <lineage>
        <taxon>Eukaryota</taxon>
        <taxon>Fungi</taxon>
        <taxon>Dikarya</taxon>
        <taxon>Ascomycota</taxon>
        <taxon>Pezizomycotina</taxon>
        <taxon>Sordariomycetes</taxon>
        <taxon>Sordariomycetidae</taxon>
        <taxon>Sordariales</taxon>
        <taxon>Sordariaceae</taxon>
        <taxon>Neurospora</taxon>
    </lineage>
</organism>
<dbReference type="GO" id="GO:0005739">
    <property type="term" value="C:mitochondrion"/>
    <property type="evidence" value="ECO:0007669"/>
    <property type="project" value="UniProtKB-SubCell"/>
</dbReference>
<evidence type="ECO:0000313" key="4">
    <source>
        <dbReference type="EMBL" id="AAA89209.1"/>
    </source>
</evidence>
<evidence type="ECO:0000256" key="2">
    <source>
        <dbReference type="ARBA" id="ARBA00023128"/>
    </source>
</evidence>
<keyword evidence="3" id="KW-0812">Transmembrane</keyword>
<keyword evidence="3" id="KW-0472">Membrane</keyword>
<dbReference type="EMBL" id="L08781">
    <property type="protein sequence ID" value="AAA89209.1"/>
    <property type="molecule type" value="Genomic_DNA"/>
</dbReference>
<protein>
    <submittedName>
        <fullName evidence="4">DNA polymerase</fullName>
    </submittedName>
</protein>
<dbReference type="AlphaFoldDB" id="Q36586"/>
<geneLocation type="mitochondrion" evidence="4"/>
<dbReference type="InterPro" id="IPR043502">
    <property type="entry name" value="DNA/RNA_pol_sf"/>
</dbReference>
<comment type="subcellular location">
    <subcellularLocation>
        <location evidence="1">Mitochondrion</location>
    </subcellularLocation>
</comment>
<keyword evidence="3" id="KW-1133">Transmembrane helix</keyword>
<reference evidence="4" key="1">
    <citation type="journal article" date="1993" name="Proc. Natl. Acad. Sci. U.S.A.">
        <title>Two Neurospora mitochondrial plasmids encode DNA polymerases containing motifs characteristic of family B DNA polymerases but lack the sequence Asp-Thr-Asp.</title>
        <authorList>
            <person name="Li Q."/>
            <person name="Nargang F.E."/>
        </authorList>
    </citation>
    <scope>NUCLEOTIDE SEQUENCE</scope>
    <source>
        <strain evidence="4">Fiji N6-6</strain>
    </source>
</reference>
<sequence length="1278" mass="147127">MIMMMLKSMEFLRGILIKEQGVIKITPTFVIKDYEYVLELIANIERVVLLFPQLGGNKGYINDPKINIPLVEFVIHQIMIGKNIEDNEYYIKNNEDKRTSSIYSILMNKIVYYMVMVLMLTLIYKIEYWMKSNEVSIALKYFEKSSLPPFTDTVEDIKTLKRSIIRMLHPIINKKLSNRGISVTLNAYSGYDAEFTLHDEEKHINKVLSMQLSTNAGLYVRVPIINVKPLRSIDLSMDTHRSWGIESSLITLGLSSMDRLISEIRELLYKSNDELIKDLITKLSEDPTLTKSIVKGDWVFSFPKSVRSNYIKYFSKGDRFSSTDLVTQCDKMVNDTHKSSLIKVIEILDEITDNKTKDNKMSDKMLKSIESSSNKHSSRITYRFKNSVLSITVSRMLYLLIHLSYADLPLLSDFDQLKEELDIVAKSFVTRSKPLIRENLNMKVHIRDTTLLSPKPTTPLSVIGKLYGPEYKKVDLGDYKKDEMEVLLNKDRELFERYAIQDSIITLRHGIEMEEFNFKIGKLGVPLTVSGIGKSFVKQYWSKIRYEGYQVVNNVKIGDLASLITPKSTRSVDIANYIVPYVTAYRGGRNESFMYGYKNIENHEVTWYDYDLTSAYTTVMSILGHPDVKKAGRVYDKTIKEMTPDKLLLNYIVLDVEFKFPSNTKYPCIPARVDDNIEIYPLEGRSTITGAEYLVAKSMGCRLLVKSGVMIPFDLNKKERELVEKPTKESIAPNQKESIDIKDTIDLTKKDLTKKDLTTNVVEVSETKDKSTRRVKMLELPNGSKVLETMTDPKTLLSEMVLKNPELLKESMILVCKYEYSDLYYLTDSNVFWHKLTEKGLKNDEEREARNKELANENKKLSRLNYMSPFRGIMLDLQSKRRTYEKGSFNNLIYKLIGNSIYGQVSMGLSGNTNFDIKTQSYVKVEAGELTNPILASYITGFTRAAIGELMHNVSIIKGSIISVTTDGFITDIADLENKIMENPKLSKHCLQLYRDLRQILTTVKDESGSIKYDNRALEIKWEEENGITSWKTRGQMGSTHPGISALTGFQTKYFQEEFLDELIPGLVTDPSKSKKVEFIESGLRTPSSIYKEGGHIMLVYRDKSYSFEYDNKRRIVENQQDEGLLDSVPWRTVEDYRKIRELKSTVSTAPFKEGLFIPSGQPKKYKKTVETSVRSFIKASFSETNRYGIPEGYFSNYESIIKFVHGHDPAKCLKITKSSISHLRNRETIPRAVPRTTENEKFIDYVREHIKNFDSDLFFRELSEEAIKMRKAKKITK</sequence>
<feature type="transmembrane region" description="Helical" evidence="3">
    <location>
        <begin position="110"/>
        <end position="130"/>
    </location>
</feature>
<dbReference type="PIR" id="A47462">
    <property type="entry name" value="A47462"/>
</dbReference>
<evidence type="ECO:0000256" key="3">
    <source>
        <dbReference type="SAM" id="Phobius"/>
    </source>
</evidence>
<name>Q36586_NEUIN</name>
<keyword evidence="2 4" id="KW-0496">Mitochondrion</keyword>
<evidence type="ECO:0000256" key="1">
    <source>
        <dbReference type="ARBA" id="ARBA00004173"/>
    </source>
</evidence>